<feature type="region of interest" description="Disordered" evidence="1">
    <location>
        <begin position="1"/>
        <end position="58"/>
    </location>
</feature>
<evidence type="ECO:0000313" key="4">
    <source>
        <dbReference type="EMBL" id="MFC1405835.1"/>
    </source>
</evidence>
<evidence type="ECO:0000256" key="1">
    <source>
        <dbReference type="SAM" id="MobiDB-lite"/>
    </source>
</evidence>
<reference evidence="4 5" key="1">
    <citation type="submission" date="2024-09" db="EMBL/GenBank/DDBJ databases">
        <authorList>
            <person name="Lee S.D."/>
        </authorList>
    </citation>
    <scope>NUCLEOTIDE SEQUENCE [LARGE SCALE GENOMIC DNA]</scope>
    <source>
        <strain evidence="4 5">N1-5</strain>
    </source>
</reference>
<evidence type="ECO:0000256" key="2">
    <source>
        <dbReference type="SAM" id="Phobius"/>
    </source>
</evidence>
<dbReference type="InterPro" id="IPR010982">
    <property type="entry name" value="Lambda_DNA-bd_dom_sf"/>
</dbReference>
<dbReference type="Gene3D" id="1.10.260.40">
    <property type="entry name" value="lambda repressor-like DNA-binding domains"/>
    <property type="match status" value="1"/>
</dbReference>
<feature type="transmembrane region" description="Helical" evidence="2">
    <location>
        <begin position="159"/>
        <end position="180"/>
    </location>
</feature>
<dbReference type="Proteomes" id="UP001592528">
    <property type="component" value="Unassembled WGS sequence"/>
</dbReference>
<dbReference type="PANTHER" id="PTHR34475">
    <property type="match status" value="1"/>
</dbReference>
<name>A0ABV6UWI7_9ACTN</name>
<proteinExistence type="predicted"/>
<dbReference type="InterPro" id="IPR050400">
    <property type="entry name" value="Bact_Cytoskel_RodZ"/>
</dbReference>
<sequence length="306" mass="31048">MTIGKSPSGDPGRAARPKAAKPSGPAAANNSSKNSTAKSSAPQAGQSKPKGPSASAEPTIGQVLGSARLAAELTVEEVSAETRVRVPLIQAVEEDDFDRCGGDFYARGHIRAISRAVGADGEALVARYDAAHGGAPSAARPVAAFEPQKIRAERRRPNWTGAMVAAIVVVVAVIGFNLAAGKDKTPTAEAAVVPSAHPSATVAPKKPAPVKPSPVAAAPAGRVTLKVSAESGDSWLLVKNSKGDQLFQGDLAKGDSKVFTDPKSLKVVYGDGGAAHLWVNGKDLGTAGDDGQVVKATYTPGDPQAG</sequence>
<dbReference type="RefSeq" id="WP_030259229.1">
    <property type="nucleotide sequence ID" value="NZ_JBHEZZ010000024.1"/>
</dbReference>
<dbReference type="InterPro" id="IPR025194">
    <property type="entry name" value="RodZ-like_C"/>
</dbReference>
<dbReference type="EMBL" id="JBHEZZ010000024">
    <property type="protein sequence ID" value="MFC1405835.1"/>
    <property type="molecule type" value="Genomic_DNA"/>
</dbReference>
<gene>
    <name evidence="4" type="ORF">ACEZDJ_31550</name>
</gene>
<organism evidence="4 5">
    <name type="scientific">Streptacidiphilus cavernicola</name>
    <dbReference type="NCBI Taxonomy" id="3342716"/>
    <lineage>
        <taxon>Bacteria</taxon>
        <taxon>Bacillati</taxon>
        <taxon>Actinomycetota</taxon>
        <taxon>Actinomycetes</taxon>
        <taxon>Kitasatosporales</taxon>
        <taxon>Streptomycetaceae</taxon>
        <taxon>Streptacidiphilus</taxon>
    </lineage>
</organism>
<dbReference type="Pfam" id="PF13413">
    <property type="entry name" value="HTH_25"/>
    <property type="match status" value="1"/>
</dbReference>
<keyword evidence="2" id="KW-1133">Transmembrane helix</keyword>
<keyword evidence="5" id="KW-1185">Reference proteome</keyword>
<feature type="domain" description="Cytoskeleton protein RodZ-like C-terminal" evidence="3">
    <location>
        <begin position="231"/>
        <end position="295"/>
    </location>
</feature>
<protein>
    <submittedName>
        <fullName evidence="4">RodZ domain-containing protein</fullName>
    </submittedName>
</protein>
<feature type="compositionally biased region" description="Low complexity" evidence="1">
    <location>
        <begin position="20"/>
        <end position="42"/>
    </location>
</feature>
<dbReference type="PANTHER" id="PTHR34475:SF1">
    <property type="entry name" value="CYTOSKELETON PROTEIN RODZ"/>
    <property type="match status" value="1"/>
</dbReference>
<evidence type="ECO:0000313" key="5">
    <source>
        <dbReference type="Proteomes" id="UP001592528"/>
    </source>
</evidence>
<dbReference type="Pfam" id="PF13464">
    <property type="entry name" value="RodZ_C"/>
    <property type="match status" value="1"/>
</dbReference>
<comment type="caution">
    <text evidence="4">The sequence shown here is derived from an EMBL/GenBank/DDBJ whole genome shotgun (WGS) entry which is preliminary data.</text>
</comment>
<keyword evidence="2" id="KW-0812">Transmembrane</keyword>
<accession>A0ABV6UWI7</accession>
<keyword evidence="2" id="KW-0472">Membrane</keyword>
<evidence type="ECO:0000259" key="3">
    <source>
        <dbReference type="Pfam" id="PF13464"/>
    </source>
</evidence>